<dbReference type="Proteomes" id="UP000250235">
    <property type="component" value="Unassembled WGS sequence"/>
</dbReference>
<sequence>MFDMSPCWCLGARLRPDSQGIWHFKVGGGRSPQSGPRLESGLLHQSALEDLKNLPRTESPRQGDRNKSDHTINGDGAWRRGDGREVMGGRGGGAS</sequence>
<evidence type="ECO:0000313" key="3">
    <source>
        <dbReference type="Proteomes" id="UP000250235"/>
    </source>
</evidence>
<feature type="region of interest" description="Disordered" evidence="1">
    <location>
        <begin position="50"/>
        <end position="95"/>
    </location>
</feature>
<dbReference type="AlphaFoldDB" id="A0A2Z7CHK7"/>
<reference evidence="2 3" key="1">
    <citation type="journal article" date="2015" name="Proc. Natl. Acad. Sci. U.S.A.">
        <title>The resurrection genome of Boea hygrometrica: A blueprint for survival of dehydration.</title>
        <authorList>
            <person name="Xiao L."/>
            <person name="Yang G."/>
            <person name="Zhang L."/>
            <person name="Yang X."/>
            <person name="Zhao S."/>
            <person name="Ji Z."/>
            <person name="Zhou Q."/>
            <person name="Hu M."/>
            <person name="Wang Y."/>
            <person name="Chen M."/>
            <person name="Xu Y."/>
            <person name="Jin H."/>
            <person name="Xiao X."/>
            <person name="Hu G."/>
            <person name="Bao F."/>
            <person name="Hu Y."/>
            <person name="Wan P."/>
            <person name="Li L."/>
            <person name="Deng X."/>
            <person name="Kuang T."/>
            <person name="Xiang C."/>
            <person name="Zhu J.K."/>
            <person name="Oliver M.J."/>
            <person name="He Y."/>
        </authorList>
    </citation>
    <scope>NUCLEOTIDE SEQUENCE [LARGE SCALE GENOMIC DNA]</scope>
    <source>
        <strain evidence="3">cv. XS01</strain>
    </source>
</reference>
<accession>A0A2Z7CHK7</accession>
<proteinExistence type="predicted"/>
<dbReference type="EMBL" id="KQ995700">
    <property type="protein sequence ID" value="KZV46143.1"/>
    <property type="molecule type" value="Genomic_DNA"/>
</dbReference>
<name>A0A2Z7CHK7_9LAMI</name>
<organism evidence="2 3">
    <name type="scientific">Dorcoceras hygrometricum</name>
    <dbReference type="NCBI Taxonomy" id="472368"/>
    <lineage>
        <taxon>Eukaryota</taxon>
        <taxon>Viridiplantae</taxon>
        <taxon>Streptophyta</taxon>
        <taxon>Embryophyta</taxon>
        <taxon>Tracheophyta</taxon>
        <taxon>Spermatophyta</taxon>
        <taxon>Magnoliopsida</taxon>
        <taxon>eudicotyledons</taxon>
        <taxon>Gunneridae</taxon>
        <taxon>Pentapetalae</taxon>
        <taxon>asterids</taxon>
        <taxon>lamiids</taxon>
        <taxon>Lamiales</taxon>
        <taxon>Gesneriaceae</taxon>
        <taxon>Didymocarpoideae</taxon>
        <taxon>Trichosporeae</taxon>
        <taxon>Loxocarpinae</taxon>
        <taxon>Dorcoceras</taxon>
    </lineage>
</organism>
<evidence type="ECO:0000256" key="1">
    <source>
        <dbReference type="SAM" id="MobiDB-lite"/>
    </source>
</evidence>
<feature type="compositionally biased region" description="Basic and acidic residues" evidence="1">
    <location>
        <begin position="50"/>
        <end position="87"/>
    </location>
</feature>
<evidence type="ECO:0000313" key="2">
    <source>
        <dbReference type="EMBL" id="KZV46143.1"/>
    </source>
</evidence>
<protein>
    <submittedName>
        <fullName evidence="2">Uncharacterized protein</fullName>
    </submittedName>
</protein>
<gene>
    <name evidence="2" type="ORF">F511_23580</name>
</gene>
<keyword evidence="3" id="KW-1185">Reference proteome</keyword>